<dbReference type="InterPro" id="IPR037066">
    <property type="entry name" value="Plug_dom_sf"/>
</dbReference>
<dbReference type="Pfam" id="PF07715">
    <property type="entry name" value="Plug"/>
    <property type="match status" value="1"/>
</dbReference>
<sequence>MYKNYIIKPDIPKRYVYKILLVMRLTTVILIASMLQVSASSLAQKFSYVKKDVPLLQVFKELKKQTGYNILWNEKEINVTTLIDANFKKSSIEEVMDACLGQLPFSYTINDKMVLIKQKELSFRDKITSFLAAIDVRGRVLDENDAPLVGAVVKVKGTKQATSTNNNGDFVMNGVDEKATLVVSFLGYEAKEIAASKNVGSIRLTLNTDRLEEVQINAGYYTVNDRERTGNISRVTAKEIEKQPVNNVVAALQNRVPGLQIVQQTGVPGGGFTVQIRGRSSINSFVGNLPLYIIDGVIYPSTTVSANSTIGIFGGKTGYGASPLSSLNPGDIESIEILKDADATAIYGSRGANGVILITTKKGISGLTKVRANVSQGYSEVGHRIDLLNTQEYLEMRREAFKNDGLSPSTTDYDINGTWDQNKYTDWQKTFIGNKAHNTNASLGVTGGNEKSNYLIAGSYSKEGTVFPGNFGIDKAGISSSINLGTPSERFNANFSASFNHIKQNLLNTDLTIYMFLTPNFPDLRDQYGQLNYSNNTISLNPLVFLSQPNNANMNTLIGNVSLSYKFLKNLVFKTALGYSSILRTEFVKFPLAAINPAQNPTSESRMSLFSDNHNDTFMLEPQIAYNGDFLGGKIEILGGMSLQKNDAQFRTIQASNYSSDEIMDNISGAALLTNLGATNSEYKYIAGFGRFNYKLLDKYFINLTARRDGSSRFGKDKQFANFGAVGAAWIISEENFLKKIPFITFAKLRASYGITGNDQIGNYGYLQLWTSTGTYQGKTTVTASGAAPNPDFSWETNKKAEAAIQLGFLEDMINLEISYYRNRSSSQLLSKTLPPSTGLTSLSGNLPGIVQNNGWEFNSTFKIINTSNWNWSLGFNLTIPKNKLVSYPGLGTSSDAINYQIGEPLNILKTSNVKVNSQTGLYEVEDKNGNGIVLDDTGDRYITKFLGQYSYGGLQNSIKYKQFNLDFLFAFSKQNGRNYRFTVPINAGRWLTGNQLTNQPSIVLNRWQNPNDEANVQRFGTTSVTNTANSASRDFGNTSVVDASFIKLRNISLSYSLPKNLLSKIKLNNVLLSLQGQNIFTITDYIGLDPETQAFTNLPPLRTLAMGISATF</sequence>
<keyword evidence="5 7" id="KW-0472">Membrane</keyword>
<dbReference type="KEGG" id="phe:Phep_1659"/>
<evidence type="ECO:0000256" key="6">
    <source>
        <dbReference type="ARBA" id="ARBA00023237"/>
    </source>
</evidence>
<dbReference type="OrthoDB" id="9768177at2"/>
<dbReference type="PROSITE" id="PS52016">
    <property type="entry name" value="TONB_DEPENDENT_REC_3"/>
    <property type="match status" value="1"/>
</dbReference>
<dbReference type="NCBIfam" id="TIGR04057">
    <property type="entry name" value="SusC_RagA_signa"/>
    <property type="match status" value="1"/>
</dbReference>
<dbReference type="SUPFAM" id="SSF56935">
    <property type="entry name" value="Porins"/>
    <property type="match status" value="1"/>
</dbReference>
<comment type="similarity">
    <text evidence="7">Belongs to the TonB-dependent receptor family.</text>
</comment>
<evidence type="ECO:0000256" key="7">
    <source>
        <dbReference type="PROSITE-ProRule" id="PRU01360"/>
    </source>
</evidence>
<evidence type="ECO:0000256" key="5">
    <source>
        <dbReference type="ARBA" id="ARBA00023136"/>
    </source>
</evidence>
<keyword evidence="10" id="KW-1185">Reference proteome</keyword>
<gene>
    <name evidence="9" type="ordered locus">Phep_1659</name>
</gene>
<dbReference type="InterPro" id="IPR039426">
    <property type="entry name" value="TonB-dep_rcpt-like"/>
</dbReference>
<dbReference type="eggNOG" id="COG1629">
    <property type="taxonomic scope" value="Bacteria"/>
</dbReference>
<dbReference type="InterPro" id="IPR036942">
    <property type="entry name" value="Beta-barrel_TonB_sf"/>
</dbReference>
<keyword evidence="9" id="KW-0675">Receptor</keyword>
<keyword evidence="2 7" id="KW-0813">Transport</keyword>
<accession>C6XUM1</accession>
<reference evidence="9 10" key="1">
    <citation type="journal article" date="2009" name="Stand. Genomic Sci.">
        <title>Complete genome sequence of Pedobacter heparinus type strain (HIM 762-3).</title>
        <authorList>
            <person name="Han C."/>
            <person name="Spring S."/>
            <person name="Lapidus A."/>
            <person name="Del Rio T.G."/>
            <person name="Tice H."/>
            <person name="Copeland A."/>
            <person name="Cheng J.F."/>
            <person name="Lucas S."/>
            <person name="Chen F."/>
            <person name="Nolan M."/>
            <person name="Bruce D."/>
            <person name="Goodwin L."/>
            <person name="Pitluck S."/>
            <person name="Ivanova N."/>
            <person name="Mavromatis K."/>
            <person name="Mikhailova N."/>
            <person name="Pati A."/>
            <person name="Chen A."/>
            <person name="Palaniappan K."/>
            <person name="Land M."/>
            <person name="Hauser L."/>
            <person name="Chang Y.J."/>
            <person name="Jeffries C.C."/>
            <person name="Saunders E."/>
            <person name="Chertkov O."/>
            <person name="Brettin T."/>
            <person name="Goker M."/>
            <person name="Rohde M."/>
            <person name="Bristow J."/>
            <person name="Eisen J.A."/>
            <person name="Markowitz V."/>
            <person name="Hugenholtz P."/>
            <person name="Kyrpides N.C."/>
            <person name="Klenk H.P."/>
            <person name="Detter J.C."/>
        </authorList>
    </citation>
    <scope>NUCLEOTIDE SEQUENCE [LARGE SCALE GENOMIC DNA]</scope>
    <source>
        <strain evidence="10">ATCC 13125 / DSM 2366 / CIP 104194 / JCM 7457 / NBRC 12017 / NCIMB 9290 / NRRL B-14731 / HIM 762-3</strain>
    </source>
</reference>
<evidence type="ECO:0000256" key="3">
    <source>
        <dbReference type="ARBA" id="ARBA00022452"/>
    </source>
</evidence>
<dbReference type="Pfam" id="PF13715">
    <property type="entry name" value="CarbopepD_reg_2"/>
    <property type="match status" value="1"/>
</dbReference>
<dbReference type="Proteomes" id="UP000000852">
    <property type="component" value="Chromosome"/>
</dbReference>
<dbReference type="Gene3D" id="2.170.130.10">
    <property type="entry name" value="TonB-dependent receptor, plug domain"/>
    <property type="match status" value="1"/>
</dbReference>
<dbReference type="NCBIfam" id="TIGR04056">
    <property type="entry name" value="OMP_RagA_SusC"/>
    <property type="match status" value="1"/>
</dbReference>
<proteinExistence type="inferred from homology"/>
<dbReference type="GO" id="GO:0009279">
    <property type="term" value="C:cell outer membrane"/>
    <property type="evidence" value="ECO:0007669"/>
    <property type="project" value="UniProtKB-SubCell"/>
</dbReference>
<dbReference type="RefSeq" id="WP_015807485.1">
    <property type="nucleotide sequence ID" value="NC_013061.1"/>
</dbReference>
<comment type="subcellular location">
    <subcellularLocation>
        <location evidence="1 7">Cell outer membrane</location>
        <topology evidence="1 7">Multi-pass membrane protein</topology>
    </subcellularLocation>
</comment>
<evidence type="ECO:0000313" key="9">
    <source>
        <dbReference type="EMBL" id="ACU03871.1"/>
    </source>
</evidence>
<dbReference type="Gene3D" id="2.60.40.1120">
    <property type="entry name" value="Carboxypeptidase-like, regulatory domain"/>
    <property type="match status" value="1"/>
</dbReference>
<dbReference type="HOGENOM" id="CLU_004317_0_1_10"/>
<keyword evidence="6 7" id="KW-0998">Cell outer membrane</keyword>
<organism evidence="9 10">
    <name type="scientific">Pedobacter heparinus (strain ATCC 13125 / DSM 2366 / CIP 104194 / JCM 7457 / NBRC 12017 / NCIMB 9290 / NRRL B-14731 / HIM 762-3)</name>
    <dbReference type="NCBI Taxonomy" id="485917"/>
    <lineage>
        <taxon>Bacteria</taxon>
        <taxon>Pseudomonadati</taxon>
        <taxon>Bacteroidota</taxon>
        <taxon>Sphingobacteriia</taxon>
        <taxon>Sphingobacteriales</taxon>
        <taxon>Sphingobacteriaceae</taxon>
        <taxon>Pedobacter</taxon>
    </lineage>
</organism>
<evidence type="ECO:0000256" key="1">
    <source>
        <dbReference type="ARBA" id="ARBA00004571"/>
    </source>
</evidence>
<evidence type="ECO:0000256" key="4">
    <source>
        <dbReference type="ARBA" id="ARBA00022692"/>
    </source>
</evidence>
<protein>
    <submittedName>
        <fullName evidence="9">TonB-dependent receptor plug</fullName>
    </submittedName>
</protein>
<keyword evidence="3 7" id="KW-1134">Transmembrane beta strand</keyword>
<dbReference type="EMBL" id="CP001681">
    <property type="protein sequence ID" value="ACU03871.1"/>
    <property type="molecule type" value="Genomic_DNA"/>
</dbReference>
<dbReference type="InterPro" id="IPR012910">
    <property type="entry name" value="Plug_dom"/>
</dbReference>
<dbReference type="AlphaFoldDB" id="C6XUM1"/>
<feature type="domain" description="TonB-dependent receptor plug" evidence="8">
    <location>
        <begin position="226"/>
        <end position="355"/>
    </location>
</feature>
<dbReference type="SUPFAM" id="SSF49464">
    <property type="entry name" value="Carboxypeptidase regulatory domain-like"/>
    <property type="match status" value="1"/>
</dbReference>
<keyword evidence="4 7" id="KW-0812">Transmembrane</keyword>
<dbReference type="InterPro" id="IPR023997">
    <property type="entry name" value="TonB-dep_OMP_SusC/RagA_CS"/>
</dbReference>
<evidence type="ECO:0000259" key="8">
    <source>
        <dbReference type="Pfam" id="PF07715"/>
    </source>
</evidence>
<dbReference type="InterPro" id="IPR023996">
    <property type="entry name" value="TonB-dep_OMP_SusC/RagA"/>
</dbReference>
<evidence type="ECO:0000256" key="2">
    <source>
        <dbReference type="ARBA" id="ARBA00022448"/>
    </source>
</evidence>
<dbReference type="InterPro" id="IPR008969">
    <property type="entry name" value="CarboxyPept-like_regulatory"/>
</dbReference>
<evidence type="ECO:0000313" key="10">
    <source>
        <dbReference type="Proteomes" id="UP000000852"/>
    </source>
</evidence>
<name>C6XUM1_PEDHD</name>
<dbReference type="Gene3D" id="2.40.170.20">
    <property type="entry name" value="TonB-dependent receptor, beta-barrel domain"/>
    <property type="match status" value="1"/>
</dbReference>
<dbReference type="STRING" id="485917.Phep_1659"/>